<evidence type="ECO:0000256" key="2">
    <source>
        <dbReference type="ARBA" id="ARBA00023125"/>
    </source>
</evidence>
<keyword evidence="7" id="KW-1185">Reference proteome</keyword>
<comment type="caution">
    <text evidence="6">The sequence shown here is derived from an EMBL/GenBank/DDBJ whole genome shotgun (WGS) entry which is preliminary data.</text>
</comment>
<proteinExistence type="predicted"/>
<feature type="transmembrane region" description="Helical" evidence="4">
    <location>
        <begin position="202"/>
        <end position="219"/>
    </location>
</feature>
<feature type="domain" description="HTH araC/xylS-type" evidence="5">
    <location>
        <begin position="269"/>
        <end position="372"/>
    </location>
</feature>
<gene>
    <name evidence="6" type="ORF">QNI19_13840</name>
</gene>
<keyword evidence="4" id="KW-0472">Membrane</keyword>
<dbReference type="EMBL" id="JASJOT010000008">
    <property type="protein sequence ID" value="MDJ1494019.1"/>
    <property type="molecule type" value="Genomic_DNA"/>
</dbReference>
<feature type="transmembrane region" description="Helical" evidence="4">
    <location>
        <begin position="36"/>
        <end position="53"/>
    </location>
</feature>
<dbReference type="Pfam" id="PF12833">
    <property type="entry name" value="HTH_18"/>
    <property type="match status" value="1"/>
</dbReference>
<dbReference type="PROSITE" id="PS01124">
    <property type="entry name" value="HTH_ARAC_FAMILY_2"/>
    <property type="match status" value="1"/>
</dbReference>
<dbReference type="PANTHER" id="PTHR43280">
    <property type="entry name" value="ARAC-FAMILY TRANSCRIPTIONAL REGULATOR"/>
    <property type="match status" value="1"/>
</dbReference>
<feature type="transmembrane region" description="Helical" evidence="4">
    <location>
        <begin position="171"/>
        <end position="190"/>
    </location>
</feature>
<sequence>MAPSTLLLALCSGIASMLGFLFVTAITQADRQANRWLGMFYMCLACTFSQLFLYKAEMSQQLPLLVHLLELPVWATMPCLYLAVLTFTGQRVSNRHLVHFVPAFCFLVYSMLYLMPPLMGIDRPAPRLPFWLVVLIRYFYACQLAFYWILSYLKLSIHRKQLLRVASSIEYVNLNWLKNFLLAVLSMIVIKSIPTQPVSDSVVPLIYFAGMLLLGYYSVRQQTVHHLDLATVNSLKIDQGHMDQSYIQQGYKQAMERLDPEQLEKLQRKVLGLTVEQKLYLDPSLTLPDLSAATGIRVQDLSYVLNKGLKKSFYQFINELRVEEAKILLHSDKVKTLDMLGIATHAGFNSKTTFNTTFKKTTGLTPSQFQKLANASMATR</sequence>
<feature type="transmembrane region" description="Helical" evidence="4">
    <location>
        <begin position="65"/>
        <end position="85"/>
    </location>
</feature>
<dbReference type="InterPro" id="IPR018062">
    <property type="entry name" value="HTH_AraC-typ_CS"/>
</dbReference>
<dbReference type="Proteomes" id="UP001228581">
    <property type="component" value="Unassembled WGS sequence"/>
</dbReference>
<evidence type="ECO:0000256" key="1">
    <source>
        <dbReference type="ARBA" id="ARBA00023015"/>
    </source>
</evidence>
<evidence type="ECO:0000259" key="5">
    <source>
        <dbReference type="PROSITE" id="PS01124"/>
    </source>
</evidence>
<dbReference type="Gene3D" id="1.10.10.60">
    <property type="entry name" value="Homeodomain-like"/>
    <property type="match status" value="1"/>
</dbReference>
<dbReference type="InterPro" id="IPR009057">
    <property type="entry name" value="Homeodomain-like_sf"/>
</dbReference>
<protein>
    <submittedName>
        <fullName evidence="6">Helix-turn-helix domain-containing protein</fullName>
    </submittedName>
</protein>
<dbReference type="RefSeq" id="WP_313996830.1">
    <property type="nucleotide sequence ID" value="NZ_JASJOT010000008.1"/>
</dbReference>
<dbReference type="InterPro" id="IPR018060">
    <property type="entry name" value="HTH_AraC"/>
</dbReference>
<evidence type="ECO:0000313" key="6">
    <source>
        <dbReference type="EMBL" id="MDJ1494019.1"/>
    </source>
</evidence>
<keyword evidence="1" id="KW-0805">Transcription regulation</keyword>
<feature type="transmembrane region" description="Helical" evidence="4">
    <location>
        <begin position="6"/>
        <end position="24"/>
    </location>
</feature>
<reference evidence="6 7" key="1">
    <citation type="submission" date="2023-05" db="EMBL/GenBank/DDBJ databases">
        <authorList>
            <person name="Zhang X."/>
        </authorList>
    </citation>
    <scope>NUCLEOTIDE SEQUENCE [LARGE SCALE GENOMIC DNA]</scope>
    <source>
        <strain evidence="6 7">DM2B3-1</strain>
    </source>
</reference>
<organism evidence="6 7">
    <name type="scientific">Xanthocytophaga flava</name>
    <dbReference type="NCBI Taxonomy" id="3048013"/>
    <lineage>
        <taxon>Bacteria</taxon>
        <taxon>Pseudomonadati</taxon>
        <taxon>Bacteroidota</taxon>
        <taxon>Cytophagia</taxon>
        <taxon>Cytophagales</taxon>
        <taxon>Rhodocytophagaceae</taxon>
        <taxon>Xanthocytophaga</taxon>
    </lineage>
</organism>
<dbReference type="SUPFAM" id="SSF46689">
    <property type="entry name" value="Homeodomain-like"/>
    <property type="match status" value="1"/>
</dbReference>
<evidence type="ECO:0000256" key="4">
    <source>
        <dbReference type="SAM" id="Phobius"/>
    </source>
</evidence>
<keyword evidence="2" id="KW-0238">DNA-binding</keyword>
<keyword evidence="4" id="KW-1133">Transmembrane helix</keyword>
<evidence type="ECO:0000256" key="3">
    <source>
        <dbReference type="ARBA" id="ARBA00023163"/>
    </source>
</evidence>
<dbReference type="PANTHER" id="PTHR43280:SF29">
    <property type="entry name" value="ARAC-FAMILY TRANSCRIPTIONAL REGULATOR"/>
    <property type="match status" value="1"/>
</dbReference>
<keyword evidence="3" id="KW-0804">Transcription</keyword>
<evidence type="ECO:0000313" key="7">
    <source>
        <dbReference type="Proteomes" id="UP001228581"/>
    </source>
</evidence>
<feature type="transmembrane region" description="Helical" evidence="4">
    <location>
        <begin position="128"/>
        <end position="150"/>
    </location>
</feature>
<keyword evidence="4" id="KW-0812">Transmembrane</keyword>
<accession>A0ABT7CMW3</accession>
<dbReference type="PROSITE" id="PS00041">
    <property type="entry name" value="HTH_ARAC_FAMILY_1"/>
    <property type="match status" value="1"/>
</dbReference>
<name>A0ABT7CMW3_9BACT</name>
<dbReference type="SMART" id="SM00342">
    <property type="entry name" value="HTH_ARAC"/>
    <property type="match status" value="1"/>
</dbReference>
<feature type="transmembrane region" description="Helical" evidence="4">
    <location>
        <begin position="97"/>
        <end position="116"/>
    </location>
</feature>